<keyword evidence="6 7" id="KW-0482">Metalloprotease</keyword>
<dbReference type="NCBIfam" id="NF003976">
    <property type="entry name" value="PRK05469.1"/>
    <property type="match status" value="1"/>
</dbReference>
<dbReference type="Gene3D" id="3.40.630.10">
    <property type="entry name" value="Zn peptidases"/>
    <property type="match status" value="1"/>
</dbReference>
<sequence length="406" mass="45154">MMKKVHERFIEYTKFYTTSNEESKACPSTPEQLILAKYLKAELANIGMKDVELDENGYVYATLPSNIDKEVPTIGFIAHMDTAPALTGKDVKAKIVKYDGGDIVLNKEKNIVLSPKEFPTLNNYIGQEIIVTDGNTLLGADDKAGIAEIITAIEYLIEHPEIKHGTIKVGFTPDEEIGRGADKFNVEKFNANFAYTVDGGEIGELEAENFNAATATYTIHGKSIHPGTAKDKMINAALIAAELAMMFPEAQTPQHTEKYEGFFHVVHISGDCDSAKLVMIVRDHDKTLFENKKWLCEKNAELLNRKYGEGTIELELKDSYYNMKEKIDPEIIEIAKKAMEKVGVKPIIKPIRGGTDGARLSYMGLPCPNIFTGGHNFHGRYEYIPIPSMGKAVETIIEIIKLVSEK</sequence>
<dbReference type="InterPro" id="IPR036264">
    <property type="entry name" value="Bact_exopeptidase_dim_dom"/>
</dbReference>
<dbReference type="PROSITE" id="PS00758">
    <property type="entry name" value="ARGE_DAPE_CPG2_1"/>
    <property type="match status" value="1"/>
</dbReference>
<dbReference type="SUPFAM" id="SSF55031">
    <property type="entry name" value="Bacterial exopeptidase dimerisation domain"/>
    <property type="match status" value="1"/>
</dbReference>
<feature type="domain" description="Peptidase M20 dimerisation" evidence="8">
    <location>
        <begin position="208"/>
        <end position="310"/>
    </location>
</feature>
<feature type="active site" description="Proton acceptor" evidence="7">
    <location>
        <position position="175"/>
    </location>
</feature>
<keyword evidence="7 9" id="KW-0031">Aminopeptidase</keyword>
<comment type="similarity">
    <text evidence="1 7">Belongs to the peptidase M20B family.</text>
</comment>
<feature type="binding site" evidence="7">
    <location>
        <position position="141"/>
    </location>
    <ligand>
        <name>Zn(2+)</name>
        <dbReference type="ChEBI" id="CHEBI:29105"/>
        <label>2</label>
    </ligand>
</feature>
<evidence type="ECO:0000256" key="1">
    <source>
        <dbReference type="ARBA" id="ARBA00009692"/>
    </source>
</evidence>
<keyword evidence="10" id="KW-1185">Reference proteome</keyword>
<evidence type="ECO:0000256" key="5">
    <source>
        <dbReference type="ARBA" id="ARBA00022833"/>
    </source>
</evidence>
<gene>
    <name evidence="7 9" type="primary">pepT</name>
    <name evidence="9" type="ORF">JRV97_03835</name>
</gene>
<dbReference type="InterPro" id="IPR010161">
    <property type="entry name" value="Peptidase_M20B"/>
</dbReference>
<name>A0ABY8PT52_9BACT</name>
<dbReference type="Proteomes" id="UP001232493">
    <property type="component" value="Chromosome"/>
</dbReference>
<dbReference type="GO" id="GO:0045148">
    <property type="term" value="F:tripeptide aminopeptidase activity"/>
    <property type="evidence" value="ECO:0007669"/>
    <property type="project" value="UniProtKB-EC"/>
</dbReference>
<dbReference type="InterPro" id="IPR002933">
    <property type="entry name" value="Peptidase_M20"/>
</dbReference>
<feature type="binding site" evidence="7">
    <location>
        <position position="378"/>
    </location>
    <ligand>
        <name>Zn(2+)</name>
        <dbReference type="ChEBI" id="CHEBI:29105"/>
        <label>2</label>
    </ligand>
</feature>
<feature type="binding site" evidence="7">
    <location>
        <position position="79"/>
    </location>
    <ligand>
        <name>Zn(2+)</name>
        <dbReference type="ChEBI" id="CHEBI:29105"/>
        <label>1</label>
    </ligand>
</feature>
<evidence type="ECO:0000313" key="9">
    <source>
        <dbReference type="EMBL" id="WGS65693.1"/>
    </source>
</evidence>
<keyword evidence="7" id="KW-0963">Cytoplasm</keyword>
<accession>A0ABY8PT52</accession>
<dbReference type="PANTHER" id="PTHR42994">
    <property type="entry name" value="PEPTIDASE T"/>
    <property type="match status" value="1"/>
</dbReference>
<dbReference type="InterPro" id="IPR011650">
    <property type="entry name" value="Peptidase_M20_dimer"/>
</dbReference>
<dbReference type="PIRSF" id="PIRSF037215">
    <property type="entry name" value="Peptidase_M20B"/>
    <property type="match status" value="1"/>
</dbReference>
<evidence type="ECO:0000256" key="3">
    <source>
        <dbReference type="ARBA" id="ARBA00022723"/>
    </source>
</evidence>
<keyword evidence="5 7" id="KW-0862">Zinc</keyword>
<feature type="binding site" evidence="7">
    <location>
        <position position="176"/>
    </location>
    <ligand>
        <name>Zn(2+)</name>
        <dbReference type="ChEBI" id="CHEBI:29105"/>
        <label>2</label>
    </ligand>
</feature>
<dbReference type="NCBIfam" id="NF009920">
    <property type="entry name" value="PRK13381.1"/>
    <property type="match status" value="1"/>
</dbReference>
<evidence type="ECO:0000256" key="4">
    <source>
        <dbReference type="ARBA" id="ARBA00022801"/>
    </source>
</evidence>
<dbReference type="NCBIfam" id="TIGR01882">
    <property type="entry name" value="peptidase-T"/>
    <property type="match status" value="1"/>
</dbReference>
<proteinExistence type="inferred from homology"/>
<dbReference type="PROSITE" id="PS00759">
    <property type="entry name" value="ARGE_DAPE_CPG2_2"/>
    <property type="match status" value="1"/>
</dbReference>
<comment type="cofactor">
    <cofactor evidence="7">
        <name>Zn(2+)</name>
        <dbReference type="ChEBI" id="CHEBI:29105"/>
    </cofactor>
    <text evidence="7">Binds 2 Zn(2+) ions per subunit.</text>
</comment>
<organism evidence="9 10">
    <name type="scientific">Marinitoga aeolica</name>
    <dbReference type="NCBI Taxonomy" id="2809031"/>
    <lineage>
        <taxon>Bacteria</taxon>
        <taxon>Thermotogati</taxon>
        <taxon>Thermotogota</taxon>
        <taxon>Thermotogae</taxon>
        <taxon>Petrotogales</taxon>
        <taxon>Petrotogaceae</taxon>
        <taxon>Marinitoga</taxon>
    </lineage>
</organism>
<dbReference type="CDD" id="cd03892">
    <property type="entry name" value="M20_peptT"/>
    <property type="match status" value="1"/>
</dbReference>
<dbReference type="InterPro" id="IPR001261">
    <property type="entry name" value="ArgE/DapE_CS"/>
</dbReference>
<keyword evidence="2 7" id="KW-0645">Protease</keyword>
<dbReference type="SUPFAM" id="SSF53187">
    <property type="entry name" value="Zn-dependent exopeptidases"/>
    <property type="match status" value="1"/>
</dbReference>
<dbReference type="EMBL" id="CP069362">
    <property type="protein sequence ID" value="WGS65693.1"/>
    <property type="molecule type" value="Genomic_DNA"/>
</dbReference>
<dbReference type="Pfam" id="PF01546">
    <property type="entry name" value="Peptidase_M20"/>
    <property type="match status" value="1"/>
</dbReference>
<evidence type="ECO:0000259" key="8">
    <source>
        <dbReference type="Pfam" id="PF07687"/>
    </source>
</evidence>
<feature type="active site" evidence="7">
    <location>
        <position position="81"/>
    </location>
</feature>
<dbReference type="PANTHER" id="PTHR42994:SF1">
    <property type="entry name" value="PEPTIDASE T"/>
    <property type="match status" value="1"/>
</dbReference>
<comment type="subcellular location">
    <subcellularLocation>
        <location evidence="7">Cytoplasm</location>
    </subcellularLocation>
</comment>
<comment type="catalytic activity">
    <reaction evidence="7">
        <text>Release of the N-terminal residue from a tripeptide.</text>
        <dbReference type="EC" id="3.4.11.4"/>
    </reaction>
</comment>
<comment type="function">
    <text evidence="7">Cleaves the N-terminal amino acid of tripeptides.</text>
</comment>
<keyword evidence="4 7" id="KW-0378">Hydrolase</keyword>
<keyword evidence="3 7" id="KW-0479">Metal-binding</keyword>
<evidence type="ECO:0000256" key="6">
    <source>
        <dbReference type="ARBA" id="ARBA00023049"/>
    </source>
</evidence>
<dbReference type="EC" id="3.4.11.4" evidence="7"/>
<dbReference type="Pfam" id="PF07687">
    <property type="entry name" value="M20_dimer"/>
    <property type="match status" value="1"/>
</dbReference>
<evidence type="ECO:0000256" key="2">
    <source>
        <dbReference type="ARBA" id="ARBA00022670"/>
    </source>
</evidence>
<evidence type="ECO:0000313" key="10">
    <source>
        <dbReference type="Proteomes" id="UP001232493"/>
    </source>
</evidence>
<dbReference type="Gene3D" id="3.30.70.360">
    <property type="match status" value="1"/>
</dbReference>
<protein>
    <recommendedName>
        <fullName evidence="7">Peptidase T</fullName>
        <ecNumber evidence="7">3.4.11.4</ecNumber>
    </recommendedName>
    <alternativeName>
        <fullName evidence="7">Aminotripeptidase</fullName>
        <shortName evidence="7">Tripeptidase</shortName>
    </alternativeName>
    <alternativeName>
        <fullName evidence="7">Tripeptide aminopeptidase</fullName>
    </alternativeName>
</protein>
<feature type="binding site" evidence="7">
    <location>
        <position position="198"/>
    </location>
    <ligand>
        <name>Zn(2+)</name>
        <dbReference type="ChEBI" id="CHEBI:29105"/>
        <label>1</label>
    </ligand>
</feature>
<dbReference type="HAMAP" id="MF_00550">
    <property type="entry name" value="Aminopeptidase_M20"/>
    <property type="match status" value="1"/>
</dbReference>
<evidence type="ECO:0000256" key="7">
    <source>
        <dbReference type="HAMAP-Rule" id="MF_00550"/>
    </source>
</evidence>
<reference evidence="9 10" key="1">
    <citation type="submission" date="2021-02" db="EMBL/GenBank/DDBJ databases">
        <title>Characterization of Marinitoga sp. nov. str. BP5-C20A.</title>
        <authorList>
            <person name="Erauso G."/>
            <person name="Postec A."/>
        </authorList>
    </citation>
    <scope>NUCLEOTIDE SEQUENCE [LARGE SCALE GENOMIC DNA]</scope>
    <source>
        <strain evidence="9 10">BP5-C20A</strain>
    </source>
</reference>
<feature type="binding site" evidence="7">
    <location>
        <position position="141"/>
    </location>
    <ligand>
        <name>Zn(2+)</name>
        <dbReference type="ChEBI" id="CHEBI:29105"/>
        <label>1</label>
    </ligand>
</feature>